<dbReference type="AlphaFoldDB" id="A0A066WA50"/>
<evidence type="ECO:0000259" key="7">
    <source>
        <dbReference type="Pfam" id="PF09791"/>
    </source>
</evidence>
<dbReference type="HOGENOM" id="CLU_006533_1_1_1"/>
<evidence type="ECO:0000313" key="8">
    <source>
        <dbReference type="EMBL" id="KDN47944.1"/>
    </source>
</evidence>
<proteinExistence type="inferred from homology"/>
<keyword evidence="3" id="KW-0547">Nucleotide-binding</keyword>
<dbReference type="PANTHER" id="PTHR43851">
    <property type="match status" value="1"/>
</dbReference>
<feature type="region of interest" description="Disordered" evidence="5">
    <location>
        <begin position="874"/>
        <end position="904"/>
    </location>
</feature>
<dbReference type="EMBL" id="JMSN01000027">
    <property type="protein sequence ID" value="KDN47944.1"/>
    <property type="molecule type" value="Genomic_DNA"/>
</dbReference>
<protein>
    <submittedName>
        <fullName evidence="8">ABC1-domain-containing protein</fullName>
    </submittedName>
</protein>
<gene>
    <name evidence="8" type="ORF">K437DRAFT_255674</name>
</gene>
<dbReference type="Pfam" id="PF09791">
    <property type="entry name" value="Oxidored-like"/>
    <property type="match status" value="1"/>
</dbReference>
<dbReference type="GO" id="GO:0006744">
    <property type="term" value="P:ubiquinone biosynthetic process"/>
    <property type="evidence" value="ECO:0007669"/>
    <property type="project" value="TreeGrafter"/>
</dbReference>
<comment type="caution">
    <text evidence="8">The sequence shown here is derived from an EMBL/GenBank/DDBJ whole genome shotgun (WGS) entry which is preliminary data.</text>
</comment>
<dbReference type="RefSeq" id="XP_013243963.1">
    <property type="nucleotide sequence ID" value="XM_013388509.1"/>
</dbReference>
<evidence type="ECO:0000256" key="1">
    <source>
        <dbReference type="ARBA" id="ARBA00009670"/>
    </source>
</evidence>
<evidence type="ECO:0000313" key="9">
    <source>
        <dbReference type="Proteomes" id="UP000027361"/>
    </source>
</evidence>
<dbReference type="InterPro" id="IPR004147">
    <property type="entry name" value="ABC1_dom"/>
</dbReference>
<dbReference type="InterPro" id="IPR051409">
    <property type="entry name" value="Atypical_kinase_ADCK"/>
</dbReference>
<dbReference type="InterPro" id="IPR011009">
    <property type="entry name" value="Kinase-like_dom_sf"/>
</dbReference>
<dbReference type="GO" id="GO:0005524">
    <property type="term" value="F:ATP binding"/>
    <property type="evidence" value="ECO:0007669"/>
    <property type="project" value="UniProtKB-KW"/>
</dbReference>
<keyword evidence="4" id="KW-0067">ATP-binding</keyword>
<keyword evidence="2" id="KW-0808">Transferase</keyword>
<evidence type="ECO:0000256" key="3">
    <source>
        <dbReference type="ARBA" id="ARBA00022741"/>
    </source>
</evidence>
<keyword evidence="9" id="KW-1185">Reference proteome</keyword>
<dbReference type="Pfam" id="PF03109">
    <property type="entry name" value="ABC1"/>
    <property type="match status" value="1"/>
</dbReference>
<dbReference type="CDD" id="cd13970">
    <property type="entry name" value="ABC1_ADCK3"/>
    <property type="match status" value="1"/>
</dbReference>
<feature type="region of interest" description="Disordered" evidence="5">
    <location>
        <begin position="25"/>
        <end position="48"/>
    </location>
</feature>
<feature type="domain" description="Oxidoreductase-like" evidence="7">
    <location>
        <begin position="959"/>
        <end position="1004"/>
    </location>
</feature>
<dbReference type="OrthoDB" id="201153at2759"/>
<evidence type="ECO:0000256" key="5">
    <source>
        <dbReference type="SAM" id="MobiDB-lite"/>
    </source>
</evidence>
<reference evidence="8 9" key="1">
    <citation type="submission" date="2014-05" db="EMBL/GenBank/DDBJ databases">
        <title>Draft genome sequence of a rare smut relative, Tilletiaria anomala UBC 951.</title>
        <authorList>
            <consortium name="DOE Joint Genome Institute"/>
            <person name="Toome M."/>
            <person name="Kuo A."/>
            <person name="Henrissat B."/>
            <person name="Lipzen A."/>
            <person name="Tritt A."/>
            <person name="Yoshinaga Y."/>
            <person name="Zane M."/>
            <person name="Barry K."/>
            <person name="Grigoriev I.V."/>
            <person name="Spatafora J.W."/>
            <person name="Aimea M.C."/>
        </authorList>
    </citation>
    <scope>NUCLEOTIDE SEQUENCE [LARGE SCALE GENOMIC DNA]</scope>
    <source>
        <strain evidence="8 9">UBC 951</strain>
    </source>
</reference>
<name>A0A066WA50_TILAU</name>
<organism evidence="8 9">
    <name type="scientific">Tilletiaria anomala (strain ATCC 24038 / CBS 436.72 / UBC 951)</name>
    <dbReference type="NCBI Taxonomy" id="1037660"/>
    <lineage>
        <taxon>Eukaryota</taxon>
        <taxon>Fungi</taxon>
        <taxon>Dikarya</taxon>
        <taxon>Basidiomycota</taxon>
        <taxon>Ustilaginomycotina</taxon>
        <taxon>Exobasidiomycetes</taxon>
        <taxon>Georgefischeriales</taxon>
        <taxon>Tilletiariaceae</taxon>
        <taxon>Tilletiaria</taxon>
    </lineage>
</organism>
<dbReference type="Proteomes" id="UP000027361">
    <property type="component" value="Unassembled WGS sequence"/>
</dbReference>
<accession>A0A066WA50</accession>
<dbReference type="InParanoid" id="A0A066WA50"/>
<comment type="similarity">
    <text evidence="1">Belongs to the protein kinase superfamily. ADCK protein kinase family.</text>
</comment>
<feature type="region of interest" description="Disordered" evidence="5">
    <location>
        <begin position="245"/>
        <end position="280"/>
    </location>
</feature>
<dbReference type="InterPro" id="IPR019180">
    <property type="entry name" value="Oxidoreductase-like_N"/>
</dbReference>
<feature type="compositionally biased region" description="Polar residues" evidence="5">
    <location>
        <begin position="252"/>
        <end position="280"/>
    </location>
</feature>
<evidence type="ECO:0000256" key="2">
    <source>
        <dbReference type="ARBA" id="ARBA00022679"/>
    </source>
</evidence>
<evidence type="ECO:0000256" key="4">
    <source>
        <dbReference type="ARBA" id="ARBA00022840"/>
    </source>
</evidence>
<feature type="domain" description="ABC1 atypical kinase-like" evidence="6">
    <location>
        <begin position="427"/>
        <end position="693"/>
    </location>
</feature>
<dbReference type="SUPFAM" id="SSF56112">
    <property type="entry name" value="Protein kinase-like (PK-like)"/>
    <property type="match status" value="1"/>
</dbReference>
<dbReference type="InterPro" id="IPR034646">
    <property type="entry name" value="ADCK3_dom"/>
</dbReference>
<dbReference type="PANTHER" id="PTHR43851:SF3">
    <property type="entry name" value="COENZYME Q8"/>
    <property type="match status" value="1"/>
</dbReference>
<dbReference type="GO" id="GO:0016740">
    <property type="term" value="F:transferase activity"/>
    <property type="evidence" value="ECO:0007669"/>
    <property type="project" value="UniProtKB-KW"/>
</dbReference>
<dbReference type="GeneID" id="25264222"/>
<feature type="compositionally biased region" description="Polar residues" evidence="5">
    <location>
        <begin position="884"/>
        <end position="895"/>
    </location>
</feature>
<dbReference type="STRING" id="1037660.A0A066WA50"/>
<sequence>MLPTLQESAVILSALARIARRAAYEQSRHRASPSSPSTNTFHDRGRSGEEDTIRILEYAFKTAQPWPTAIHAAQQEGIRIEEWQARTSIQHKEHVPSPDRFEEDLLAAEYFHHQETPQIRPAVVPFAASKPWPSQVVSNKLGDIQNASVARATVPSPSVTLAQEPPSVVHLDPESLLLQESLAAGSTAATRFDQIETDPEVVLKAASGTPGANPDIDLELLATRTAEKASPSPAETHDPNHLLVTAPPAEPTTESSFASAGATTESSFASAGATTESGVSSERVMQPGIAHEASNESKVQDAQPNVAPNEEHDEATAELDCPADAMPLRGPPLTASKVPSSRLGRLFHYGSLGAGLAWGAAGSYLSSLSAEKTLGSTTAPRWMSESNIRLLVSKLSTMRGAALKLGQFMSIQDSHLLPPELESVLMRVQNSAHYMPDWQLEKVMRKELGGKGWKERWFESFEERPFAAASIGQVHAGVLRKDLSAEEIGAASEEEALALRGKRVAVKVQFPGVKESIKADTSYLKWLVSASALLPRGLFLENTLRVMEAELEDECDYEREAEMNRRFRHLIESDADTRERFAVPRVVNALCTSRVLTTEMMAGQPLTQAISHLKQTQKDAIATSILELSLRELFQWRLMQTDPNWTNFLWNGQTRKIELIDFGATREYSERFMDHWVRLLWAAVEGDREECRKWSLAVGYLTGEESEKMLNAHLDSMIALGEPFRSTSPSPYPFTNQTITSRVRDQIPIMLRERLTPPPSETYSLNRKLSGAFLLCAKLGAQVECRDMMKEVTKGYRFGDDVASGTEGQGIDGASARVGGTRSIHTALAPQVRRLHHSAGKRDMIRYGREGHGRNLGARWPRSVVDTLEKNAMSAEEPVDGMTESRSPVLSSAPSIGNVPTAPGTANAAWSAKTMLRKNLPTETASSEAQDPSTVTLNSPAMAAPLASGTADMSAHVYVRGVKVPRKPAPPGPEDCCMSGCARCVYDLYMEDLQDYHEDLTAVRQKLLNAAEPPLTQWEWDEALLGKFPQGHADAAGDGVQDPHRENAESEVDAVISGLDLSMKAFLEMERKIKSKTQAKD</sequence>
<evidence type="ECO:0000259" key="6">
    <source>
        <dbReference type="Pfam" id="PF03109"/>
    </source>
</evidence>